<dbReference type="AlphaFoldDB" id="X1G295"/>
<gene>
    <name evidence="2" type="ORF">S03H2_10967</name>
</gene>
<dbReference type="InterPro" id="IPR001054">
    <property type="entry name" value="A/G_cyclase"/>
</dbReference>
<evidence type="ECO:0000313" key="2">
    <source>
        <dbReference type="EMBL" id="GAH38925.1"/>
    </source>
</evidence>
<dbReference type="Gene3D" id="3.30.70.1230">
    <property type="entry name" value="Nucleotide cyclase"/>
    <property type="match status" value="1"/>
</dbReference>
<dbReference type="EMBL" id="BARU01005615">
    <property type="protein sequence ID" value="GAH38925.1"/>
    <property type="molecule type" value="Genomic_DNA"/>
</dbReference>
<name>X1G295_9ZZZZ</name>
<feature type="non-terminal residue" evidence="2">
    <location>
        <position position="217"/>
    </location>
</feature>
<dbReference type="SUPFAM" id="SSF55073">
    <property type="entry name" value="Nucleotide cyclase"/>
    <property type="match status" value="1"/>
</dbReference>
<dbReference type="PANTHER" id="PTHR43081">
    <property type="entry name" value="ADENYLATE CYCLASE, TERMINAL-DIFFERENTIATION SPECIFIC-RELATED"/>
    <property type="match status" value="1"/>
</dbReference>
<dbReference type="InterPro" id="IPR050697">
    <property type="entry name" value="Adenylyl/Guanylyl_Cyclase_3/4"/>
</dbReference>
<proteinExistence type="predicted"/>
<sequence length="217" mass="23709">MSTSLDEQIKQLKRTIAEMDAQRAVLGDAAVDSALVPFIQKLAELEAQSELPMEKTPELPMRQRKLVTLLFMDVVGSTSMTQHLDPEDTLDIMDAALRQLAKPVDTHGGHVTRFMGDGFKAVFGDPVAREDDPEQAIRAGLELIEIADSLAQELEKEWEIDGFQIRIGVNTGLVALGGLTEAEDTVMGLPVNLAARIESAAPPGSLLISHNTYRHVR</sequence>
<reference evidence="2" key="1">
    <citation type="journal article" date="2014" name="Front. Microbiol.">
        <title>High frequency of phylogenetically diverse reductive dehalogenase-homologous genes in deep subseafloor sedimentary metagenomes.</title>
        <authorList>
            <person name="Kawai M."/>
            <person name="Futagami T."/>
            <person name="Toyoda A."/>
            <person name="Takaki Y."/>
            <person name="Nishi S."/>
            <person name="Hori S."/>
            <person name="Arai W."/>
            <person name="Tsubouchi T."/>
            <person name="Morono Y."/>
            <person name="Uchiyama I."/>
            <person name="Ito T."/>
            <person name="Fujiyama A."/>
            <person name="Inagaki F."/>
            <person name="Takami H."/>
        </authorList>
    </citation>
    <scope>NUCLEOTIDE SEQUENCE</scope>
    <source>
        <strain evidence="2">Expedition CK06-06</strain>
    </source>
</reference>
<dbReference type="CDD" id="cd07302">
    <property type="entry name" value="CHD"/>
    <property type="match status" value="1"/>
</dbReference>
<dbReference type="GO" id="GO:0035556">
    <property type="term" value="P:intracellular signal transduction"/>
    <property type="evidence" value="ECO:0007669"/>
    <property type="project" value="InterPro"/>
</dbReference>
<protein>
    <recommendedName>
        <fullName evidence="1">Guanylate cyclase domain-containing protein</fullName>
    </recommendedName>
</protein>
<organism evidence="2">
    <name type="scientific">marine sediment metagenome</name>
    <dbReference type="NCBI Taxonomy" id="412755"/>
    <lineage>
        <taxon>unclassified sequences</taxon>
        <taxon>metagenomes</taxon>
        <taxon>ecological metagenomes</taxon>
    </lineage>
</organism>
<accession>X1G295</accession>
<dbReference type="SMART" id="SM00044">
    <property type="entry name" value="CYCc"/>
    <property type="match status" value="1"/>
</dbReference>
<dbReference type="InterPro" id="IPR029787">
    <property type="entry name" value="Nucleotide_cyclase"/>
</dbReference>
<dbReference type="Pfam" id="PF00211">
    <property type="entry name" value="Guanylate_cyc"/>
    <property type="match status" value="1"/>
</dbReference>
<dbReference type="GO" id="GO:0009190">
    <property type="term" value="P:cyclic nucleotide biosynthetic process"/>
    <property type="evidence" value="ECO:0007669"/>
    <property type="project" value="InterPro"/>
</dbReference>
<dbReference type="PROSITE" id="PS50125">
    <property type="entry name" value="GUANYLATE_CYCLASE_2"/>
    <property type="match status" value="1"/>
</dbReference>
<comment type="caution">
    <text evidence="2">The sequence shown here is derived from an EMBL/GenBank/DDBJ whole genome shotgun (WGS) entry which is preliminary data.</text>
</comment>
<evidence type="ECO:0000259" key="1">
    <source>
        <dbReference type="PROSITE" id="PS50125"/>
    </source>
</evidence>
<feature type="domain" description="Guanylate cyclase" evidence="1">
    <location>
        <begin position="68"/>
        <end position="198"/>
    </location>
</feature>
<dbReference type="PANTHER" id="PTHR43081:SF1">
    <property type="entry name" value="ADENYLATE CYCLASE, TERMINAL-DIFFERENTIATION SPECIFIC"/>
    <property type="match status" value="1"/>
</dbReference>